<feature type="transmembrane region" description="Helical" evidence="1">
    <location>
        <begin position="161"/>
        <end position="185"/>
    </location>
</feature>
<evidence type="ECO:0000313" key="2">
    <source>
        <dbReference type="EMBL" id="HIQ68652.1"/>
    </source>
</evidence>
<keyword evidence="1" id="KW-0812">Transmembrane</keyword>
<protein>
    <recommendedName>
        <fullName evidence="4">Rod shape-determining protein MreD</fullName>
    </recommendedName>
</protein>
<reference evidence="2" key="1">
    <citation type="submission" date="2020-10" db="EMBL/GenBank/DDBJ databases">
        <authorList>
            <person name="Gilroy R."/>
        </authorList>
    </citation>
    <scope>NUCLEOTIDE SEQUENCE</scope>
    <source>
        <strain evidence="2">13361</strain>
    </source>
</reference>
<evidence type="ECO:0008006" key="4">
    <source>
        <dbReference type="Google" id="ProtNLM"/>
    </source>
</evidence>
<feature type="transmembrane region" description="Helical" evidence="1">
    <location>
        <begin position="30"/>
        <end position="51"/>
    </location>
</feature>
<comment type="caution">
    <text evidence="2">The sequence shown here is derived from an EMBL/GenBank/DDBJ whole genome shotgun (WGS) entry which is preliminary data.</text>
</comment>
<accession>A0A9D0Z3Y3</accession>
<feature type="transmembrane region" description="Helical" evidence="1">
    <location>
        <begin position="128"/>
        <end position="155"/>
    </location>
</feature>
<gene>
    <name evidence="2" type="ORF">IAB74_09115</name>
</gene>
<reference evidence="2" key="2">
    <citation type="journal article" date="2021" name="PeerJ">
        <title>Extensive microbial diversity within the chicken gut microbiome revealed by metagenomics and culture.</title>
        <authorList>
            <person name="Gilroy R."/>
            <person name="Ravi A."/>
            <person name="Getino M."/>
            <person name="Pursley I."/>
            <person name="Horton D.L."/>
            <person name="Alikhan N.F."/>
            <person name="Baker D."/>
            <person name="Gharbi K."/>
            <person name="Hall N."/>
            <person name="Watson M."/>
            <person name="Adriaenssens E.M."/>
            <person name="Foster-Nyarko E."/>
            <person name="Jarju S."/>
            <person name="Secka A."/>
            <person name="Antonio M."/>
            <person name="Oren A."/>
            <person name="Chaudhuri R.R."/>
            <person name="La Ragione R."/>
            <person name="Hildebrand F."/>
            <person name="Pallen M.J."/>
        </authorList>
    </citation>
    <scope>NUCLEOTIDE SEQUENCE</scope>
    <source>
        <strain evidence="2">13361</strain>
    </source>
</reference>
<keyword evidence="1" id="KW-0472">Membrane</keyword>
<dbReference type="AlphaFoldDB" id="A0A9D0Z3Y3"/>
<sequence>MKKKNEFKKDKLEAPWLSRLYLTQKQRHAFYKWALMALLLLVISVLQDVVLCRLRIYDATTDLVPCLIFLIAIIEGSQNGSVFALCAGMFYQFSGSAPGGYALVLVTAIAIGAAIFRQSYLQKSFGAALLTTGLAILAYELLVFAIGWAFGLTILSRLPGFLITAVLTLVAVPLLYPVVLSIAAIGGDIWKE</sequence>
<dbReference type="EMBL" id="DVFK01000118">
    <property type="protein sequence ID" value="HIQ68652.1"/>
    <property type="molecule type" value="Genomic_DNA"/>
</dbReference>
<evidence type="ECO:0000256" key="1">
    <source>
        <dbReference type="SAM" id="Phobius"/>
    </source>
</evidence>
<dbReference type="Proteomes" id="UP000886796">
    <property type="component" value="Unassembled WGS sequence"/>
</dbReference>
<keyword evidence="1" id="KW-1133">Transmembrane helix</keyword>
<feature type="transmembrane region" description="Helical" evidence="1">
    <location>
        <begin position="99"/>
        <end position="116"/>
    </location>
</feature>
<organism evidence="2 3">
    <name type="scientific">Candidatus Faecousia excrementigallinarum</name>
    <dbReference type="NCBI Taxonomy" id="2840806"/>
    <lineage>
        <taxon>Bacteria</taxon>
        <taxon>Bacillati</taxon>
        <taxon>Bacillota</taxon>
        <taxon>Clostridia</taxon>
        <taxon>Eubacteriales</taxon>
        <taxon>Oscillospiraceae</taxon>
        <taxon>Faecousia</taxon>
    </lineage>
</organism>
<proteinExistence type="predicted"/>
<name>A0A9D0Z3Y3_9FIRM</name>
<evidence type="ECO:0000313" key="3">
    <source>
        <dbReference type="Proteomes" id="UP000886796"/>
    </source>
</evidence>